<evidence type="ECO:0000256" key="6">
    <source>
        <dbReference type="ARBA" id="ARBA00023136"/>
    </source>
</evidence>
<organism evidence="9 10">
    <name type="scientific">Cohnella fermenti</name>
    <dbReference type="NCBI Taxonomy" id="2565925"/>
    <lineage>
        <taxon>Bacteria</taxon>
        <taxon>Bacillati</taxon>
        <taxon>Bacillota</taxon>
        <taxon>Bacilli</taxon>
        <taxon>Bacillales</taxon>
        <taxon>Paenibacillaceae</taxon>
        <taxon>Cohnella</taxon>
    </lineage>
</organism>
<dbReference type="PANTHER" id="PTHR43227">
    <property type="entry name" value="BLL4140 PROTEIN"/>
    <property type="match status" value="1"/>
</dbReference>
<reference evidence="9 10" key="1">
    <citation type="submission" date="2019-04" db="EMBL/GenBank/DDBJ databases">
        <title>Cohnella sp. nov. isolated from preserved vegetables.</title>
        <authorList>
            <person name="Lin S.-Y."/>
            <person name="Hung M.-H."/>
            <person name="Young C.-C."/>
        </authorList>
    </citation>
    <scope>NUCLEOTIDE SEQUENCE [LARGE SCALE GENOMIC DNA]</scope>
    <source>
        <strain evidence="9 10">CC-MHH1044</strain>
    </source>
</reference>
<feature type="transmembrane region" description="Helical" evidence="7">
    <location>
        <begin position="102"/>
        <end position="124"/>
    </location>
</feature>
<evidence type="ECO:0000256" key="5">
    <source>
        <dbReference type="ARBA" id="ARBA00022989"/>
    </source>
</evidence>
<dbReference type="EMBL" id="SSOB01000037">
    <property type="protein sequence ID" value="THF74808.1"/>
    <property type="molecule type" value="Genomic_DNA"/>
</dbReference>
<evidence type="ECO:0000259" key="8">
    <source>
        <dbReference type="PROSITE" id="PS50928"/>
    </source>
</evidence>
<feature type="transmembrane region" description="Helical" evidence="7">
    <location>
        <begin position="251"/>
        <end position="272"/>
    </location>
</feature>
<dbReference type="PANTHER" id="PTHR43227:SF11">
    <property type="entry name" value="BLL4140 PROTEIN"/>
    <property type="match status" value="1"/>
</dbReference>
<evidence type="ECO:0000313" key="10">
    <source>
        <dbReference type="Proteomes" id="UP000310636"/>
    </source>
</evidence>
<gene>
    <name evidence="9" type="ORF">E6C55_23780</name>
</gene>
<feature type="transmembrane region" description="Helical" evidence="7">
    <location>
        <begin position="6"/>
        <end position="24"/>
    </location>
</feature>
<keyword evidence="2 7" id="KW-0813">Transport</keyword>
<accession>A0A4S4BJR0</accession>
<feature type="domain" description="ABC transmembrane type-1" evidence="8">
    <location>
        <begin position="57"/>
        <end position="272"/>
    </location>
</feature>
<feature type="transmembrane region" description="Helical" evidence="7">
    <location>
        <begin position="56"/>
        <end position="82"/>
    </location>
</feature>
<evidence type="ECO:0000256" key="3">
    <source>
        <dbReference type="ARBA" id="ARBA00022475"/>
    </source>
</evidence>
<evidence type="ECO:0000256" key="7">
    <source>
        <dbReference type="RuleBase" id="RU363032"/>
    </source>
</evidence>
<keyword evidence="3" id="KW-1003">Cell membrane</keyword>
<dbReference type="InterPro" id="IPR050809">
    <property type="entry name" value="UgpAE/MalFG_permease"/>
</dbReference>
<dbReference type="GO" id="GO:0055085">
    <property type="term" value="P:transmembrane transport"/>
    <property type="evidence" value="ECO:0007669"/>
    <property type="project" value="InterPro"/>
</dbReference>
<dbReference type="CDD" id="cd06261">
    <property type="entry name" value="TM_PBP2"/>
    <property type="match status" value="1"/>
</dbReference>
<feature type="transmembrane region" description="Helical" evidence="7">
    <location>
        <begin position="196"/>
        <end position="219"/>
    </location>
</feature>
<keyword evidence="5 7" id="KW-1133">Transmembrane helix</keyword>
<dbReference type="Proteomes" id="UP000310636">
    <property type="component" value="Unassembled WGS sequence"/>
</dbReference>
<protein>
    <submittedName>
        <fullName evidence="9">Sugar ABC transporter permease</fullName>
    </submittedName>
</protein>
<comment type="similarity">
    <text evidence="7">Belongs to the binding-protein-dependent transport system permease family.</text>
</comment>
<dbReference type="Pfam" id="PF00528">
    <property type="entry name" value="BPD_transp_1"/>
    <property type="match status" value="1"/>
</dbReference>
<comment type="caution">
    <text evidence="9">The sequence shown here is derived from an EMBL/GenBank/DDBJ whole genome shotgun (WGS) entry which is preliminary data.</text>
</comment>
<evidence type="ECO:0000256" key="4">
    <source>
        <dbReference type="ARBA" id="ARBA00022692"/>
    </source>
</evidence>
<dbReference type="GO" id="GO:0005886">
    <property type="term" value="C:plasma membrane"/>
    <property type="evidence" value="ECO:0007669"/>
    <property type="project" value="UniProtKB-SubCell"/>
</dbReference>
<keyword evidence="10" id="KW-1185">Reference proteome</keyword>
<dbReference type="OrthoDB" id="9785836at2"/>
<dbReference type="InterPro" id="IPR035906">
    <property type="entry name" value="MetI-like_sf"/>
</dbReference>
<dbReference type="RefSeq" id="WP_136372321.1">
    <property type="nucleotide sequence ID" value="NZ_SSOB01000037.1"/>
</dbReference>
<dbReference type="SUPFAM" id="SSF161098">
    <property type="entry name" value="MetI-like"/>
    <property type="match status" value="1"/>
</dbReference>
<keyword evidence="6 7" id="KW-0472">Membrane</keyword>
<comment type="subcellular location">
    <subcellularLocation>
        <location evidence="1 7">Cell membrane</location>
        <topology evidence="1 7">Multi-pass membrane protein</topology>
    </subcellularLocation>
</comment>
<dbReference type="AlphaFoldDB" id="A0A4S4BJR0"/>
<dbReference type="Gene3D" id="1.10.3720.10">
    <property type="entry name" value="MetI-like"/>
    <property type="match status" value="1"/>
</dbReference>
<proteinExistence type="inferred from homology"/>
<dbReference type="PROSITE" id="PS50928">
    <property type="entry name" value="ABC_TM1"/>
    <property type="match status" value="1"/>
</dbReference>
<evidence type="ECO:0000256" key="1">
    <source>
        <dbReference type="ARBA" id="ARBA00004651"/>
    </source>
</evidence>
<dbReference type="InterPro" id="IPR000515">
    <property type="entry name" value="MetI-like"/>
</dbReference>
<keyword evidence="4 7" id="KW-0812">Transmembrane</keyword>
<sequence>MLLPVMLYFLIFHYWPMYGVQIAFKRFSPAKGILGSDWVGFANFDRFFNSYYFNRLLINTVGINLYELAVAFPIPILLALMINEVRSARFKRTVQTVTYAPYFLSTVVLVGMLTVFLSPTTGVVNHILSWFRIEPISFMTEPSWFKTLFVGSNVWQTAGWGSIIYIAALTNIDPHLHESAMIDGATRMQRIRHINIPGILSTIMILFILQVGSMMSVGFEKVFLMQNELNREASDVFATYVYRSGILGAQYSFASAVGLFNSVVNLLLLLVVNRAARRISGNSLW</sequence>
<name>A0A4S4BJR0_9BACL</name>
<evidence type="ECO:0000256" key="2">
    <source>
        <dbReference type="ARBA" id="ARBA00022448"/>
    </source>
</evidence>
<evidence type="ECO:0000313" key="9">
    <source>
        <dbReference type="EMBL" id="THF74808.1"/>
    </source>
</evidence>